<dbReference type="EC" id="3.-.-.-" evidence="5"/>
<comment type="caution">
    <text evidence="5">The sequence shown here is derived from an EMBL/GenBank/DDBJ whole genome shotgun (WGS) entry which is preliminary data.</text>
</comment>
<feature type="domain" description="NodB homology" evidence="4">
    <location>
        <begin position="103"/>
        <end position="277"/>
    </location>
</feature>
<dbReference type="AlphaFoldDB" id="A0A0F0CRK0"/>
<keyword evidence="2" id="KW-0732">Signal</keyword>
<evidence type="ECO:0000256" key="2">
    <source>
        <dbReference type="ARBA" id="ARBA00022729"/>
    </source>
</evidence>
<keyword evidence="5" id="KW-0378">Hydrolase</keyword>
<dbReference type="Proteomes" id="UP000033428">
    <property type="component" value="Unassembled WGS sequence"/>
</dbReference>
<dbReference type="InterPro" id="IPR002509">
    <property type="entry name" value="NODB_dom"/>
</dbReference>
<dbReference type="Pfam" id="PF01522">
    <property type="entry name" value="Polysacc_deac_1"/>
    <property type="match status" value="1"/>
</dbReference>
<dbReference type="SUPFAM" id="SSF88713">
    <property type="entry name" value="Glycoside hydrolase/deacetylase"/>
    <property type="match status" value="1"/>
</dbReference>
<dbReference type="InterPro" id="IPR011330">
    <property type="entry name" value="Glyco_hydro/deAcase_b/a-brl"/>
</dbReference>
<dbReference type="Gene3D" id="3.20.20.370">
    <property type="entry name" value="Glycoside hydrolase/deacetylase"/>
    <property type="match status" value="1"/>
</dbReference>
<comment type="subcellular location">
    <subcellularLocation>
        <location evidence="1">Secreted</location>
    </subcellularLocation>
</comment>
<dbReference type="PANTHER" id="PTHR34216:SF3">
    <property type="entry name" value="POLY-BETA-1,6-N-ACETYL-D-GLUCOSAMINE N-DEACETYLASE"/>
    <property type="match status" value="1"/>
</dbReference>
<dbReference type="CDD" id="cd10918">
    <property type="entry name" value="CE4_NodB_like_5s_6s"/>
    <property type="match status" value="1"/>
</dbReference>
<dbReference type="PROSITE" id="PS51677">
    <property type="entry name" value="NODB"/>
    <property type="match status" value="1"/>
</dbReference>
<keyword evidence="6" id="KW-1185">Reference proteome</keyword>
<keyword evidence="3" id="KW-0472">Membrane</keyword>
<dbReference type="PANTHER" id="PTHR34216">
    <property type="match status" value="1"/>
</dbReference>
<sequence>MFNFMNEEKILEPVEKIRPKYRFKNKFVIFFAVLLVLYFGFVNPRRVTPVLVYHSISDIDNTLNVSPENFERQMKFLKENGYHVISLDEFIRYMREGKRYIPKTVVITFDDGYVNNYINGYNVLLKYNMPATIFLATGHIGKDKDYLTWDEIILMNKNKVSPGAHTRNHVYLPSLSDRQSLIDEIKGSRDDIKNNTGIDALYFCYPTGGFTEEIKNIVKSAGYLGACTTNRGLDRFNKDIYEIKRVKVTNSDTTKPFHFRAKLSGFYNVFRSPRSGY</sequence>
<accession>A0A0F0CRK0</accession>
<dbReference type="EMBL" id="JYNY01000409">
    <property type="protein sequence ID" value="KJJ84065.1"/>
    <property type="molecule type" value="Genomic_DNA"/>
</dbReference>
<protein>
    <submittedName>
        <fullName evidence="5">Polysaccharide deacetylase</fullName>
        <ecNumber evidence="5">3.-.-.-</ecNumber>
    </submittedName>
</protein>
<name>A0A0F0CRK0_9BACT</name>
<dbReference type="GO" id="GO:0005975">
    <property type="term" value="P:carbohydrate metabolic process"/>
    <property type="evidence" value="ECO:0007669"/>
    <property type="project" value="InterPro"/>
</dbReference>
<evidence type="ECO:0000256" key="3">
    <source>
        <dbReference type="SAM" id="Phobius"/>
    </source>
</evidence>
<evidence type="ECO:0000313" key="6">
    <source>
        <dbReference type="Proteomes" id="UP000033428"/>
    </source>
</evidence>
<dbReference type="GO" id="GO:0005576">
    <property type="term" value="C:extracellular region"/>
    <property type="evidence" value="ECO:0007669"/>
    <property type="project" value="UniProtKB-SubCell"/>
</dbReference>
<evidence type="ECO:0000256" key="1">
    <source>
        <dbReference type="ARBA" id="ARBA00004613"/>
    </source>
</evidence>
<organism evidence="5 6">
    <name type="scientific">Candidatus Omnitrophus magneticus</name>
    <dbReference type="NCBI Taxonomy" id="1609969"/>
    <lineage>
        <taxon>Bacteria</taxon>
        <taxon>Pseudomonadati</taxon>
        <taxon>Candidatus Omnitrophota</taxon>
        <taxon>Candidatus Omnitrophus</taxon>
    </lineage>
</organism>
<dbReference type="GO" id="GO:0016810">
    <property type="term" value="F:hydrolase activity, acting on carbon-nitrogen (but not peptide) bonds"/>
    <property type="evidence" value="ECO:0007669"/>
    <property type="project" value="InterPro"/>
</dbReference>
<evidence type="ECO:0000313" key="5">
    <source>
        <dbReference type="EMBL" id="KJJ84065.1"/>
    </source>
</evidence>
<gene>
    <name evidence="5" type="ORF">OMAG_002064</name>
</gene>
<keyword evidence="3" id="KW-1133">Transmembrane helix</keyword>
<feature type="transmembrane region" description="Helical" evidence="3">
    <location>
        <begin position="27"/>
        <end position="44"/>
    </location>
</feature>
<reference evidence="5 6" key="1">
    <citation type="submission" date="2015-02" db="EMBL/GenBank/DDBJ databases">
        <title>Single-cell genomics of uncultivated deep-branching MTB reveals a conserved set of magnetosome genes.</title>
        <authorList>
            <person name="Kolinko S."/>
            <person name="Richter M."/>
            <person name="Glockner F.O."/>
            <person name="Brachmann A."/>
            <person name="Schuler D."/>
        </authorList>
    </citation>
    <scope>NUCLEOTIDE SEQUENCE [LARGE SCALE GENOMIC DNA]</scope>
    <source>
        <strain evidence="5">SKK-01</strain>
    </source>
</reference>
<dbReference type="InterPro" id="IPR051398">
    <property type="entry name" value="Polysacch_Deacetylase"/>
</dbReference>
<proteinExistence type="predicted"/>
<evidence type="ECO:0000259" key="4">
    <source>
        <dbReference type="PROSITE" id="PS51677"/>
    </source>
</evidence>
<keyword evidence="3" id="KW-0812">Transmembrane</keyword>